<reference evidence="2" key="1">
    <citation type="journal article" date="2019" name="Int. J. Syst. Evol. Microbiol.">
        <title>The Global Catalogue of Microorganisms (GCM) 10K type strain sequencing project: providing services to taxonomists for standard genome sequencing and annotation.</title>
        <authorList>
            <consortium name="The Broad Institute Genomics Platform"/>
            <consortium name="The Broad Institute Genome Sequencing Center for Infectious Disease"/>
            <person name="Wu L."/>
            <person name="Ma J."/>
        </authorList>
    </citation>
    <scope>NUCLEOTIDE SEQUENCE [LARGE SCALE GENOMIC DNA]</scope>
    <source>
        <strain evidence="2">NBRC 105857</strain>
    </source>
</reference>
<protein>
    <recommendedName>
        <fullName evidence="3">Methyl-accepting chemotaxis protein</fullName>
    </recommendedName>
</protein>
<dbReference type="EMBL" id="BSOJ01000032">
    <property type="protein sequence ID" value="GLR27487.1"/>
    <property type="molecule type" value="Genomic_DNA"/>
</dbReference>
<evidence type="ECO:0000313" key="1">
    <source>
        <dbReference type="EMBL" id="GLR27487.1"/>
    </source>
</evidence>
<sequence>MSAASVSMRHSIRSKFLMLGALFVLLVAFLTWDIVGQNLSNSRTTSNMLAGLDEIAKMTEGNNHSTRRLDTLVNDLTDISKSMSSHLSCYVV</sequence>
<organism evidence="1 2">
    <name type="scientific">Limnobacter litoralis</name>
    <dbReference type="NCBI Taxonomy" id="481366"/>
    <lineage>
        <taxon>Bacteria</taxon>
        <taxon>Pseudomonadati</taxon>
        <taxon>Pseudomonadota</taxon>
        <taxon>Betaproteobacteria</taxon>
        <taxon>Burkholderiales</taxon>
        <taxon>Burkholderiaceae</taxon>
        <taxon>Limnobacter</taxon>
    </lineage>
</organism>
<name>A0ABQ5YVH7_9BURK</name>
<comment type="caution">
    <text evidence="1">The sequence shown here is derived from an EMBL/GenBank/DDBJ whole genome shotgun (WGS) entry which is preliminary data.</text>
</comment>
<evidence type="ECO:0000313" key="2">
    <source>
        <dbReference type="Proteomes" id="UP001156664"/>
    </source>
</evidence>
<accession>A0ABQ5YVH7</accession>
<keyword evidence="2" id="KW-1185">Reference proteome</keyword>
<dbReference type="Proteomes" id="UP001156664">
    <property type="component" value="Unassembled WGS sequence"/>
</dbReference>
<evidence type="ECO:0008006" key="3">
    <source>
        <dbReference type="Google" id="ProtNLM"/>
    </source>
</evidence>
<proteinExistence type="predicted"/>
<gene>
    <name evidence="1" type="ORF">GCM10007875_25780</name>
</gene>